<evidence type="ECO:0000313" key="4">
    <source>
        <dbReference type="Proteomes" id="UP000008144"/>
    </source>
</evidence>
<dbReference type="FunFam" id="1.20.140.150:FF:000006">
    <property type="entry name" value="uncharacterized protein C16orf52 homolog"/>
    <property type="match status" value="1"/>
</dbReference>
<dbReference type="Ensembl" id="ENSCINT00000030835.1">
    <property type="protein sequence ID" value="ENSCINP00000030460.1"/>
    <property type="gene ID" value="ENSCING00000020013.1"/>
</dbReference>
<reference evidence="3" key="4">
    <citation type="submission" date="2025-09" db="UniProtKB">
        <authorList>
            <consortium name="Ensembl"/>
        </authorList>
    </citation>
    <scope>IDENTIFICATION</scope>
</reference>
<proteinExistence type="predicted"/>
<sequence length="167" mass="17943">MDKLTVISGILFFSSEVFAIASLAHPDWINTGAVAGALTLGLTKQCQTIFGRDRICFSPTLPPEWICALFFLSAGIACLAGTCILVVLSHWHRSMLMYARWVAFSAMSMLCVASILFPVGFQSPVIGGAPFLLPRSANVGNSYVLFTLSIFSCFTGLVVAARVCVPQ</sequence>
<reference evidence="4" key="1">
    <citation type="journal article" date="2002" name="Science">
        <title>The draft genome of Ciona intestinalis: insights into chordate and vertebrate origins.</title>
        <authorList>
            <person name="Dehal P."/>
            <person name="Satou Y."/>
            <person name="Campbell R.K."/>
            <person name="Chapman J."/>
            <person name="Degnan B."/>
            <person name="De Tomaso A."/>
            <person name="Davidson B."/>
            <person name="Di Gregorio A."/>
            <person name="Gelpke M."/>
            <person name="Goodstein D.M."/>
            <person name="Harafuji N."/>
            <person name="Hastings K.E."/>
            <person name="Ho I."/>
            <person name="Hotta K."/>
            <person name="Huang W."/>
            <person name="Kawashima T."/>
            <person name="Lemaire P."/>
            <person name="Martinez D."/>
            <person name="Meinertzhagen I.A."/>
            <person name="Necula S."/>
            <person name="Nonaka M."/>
            <person name="Putnam N."/>
            <person name="Rash S."/>
            <person name="Saiga H."/>
            <person name="Satake M."/>
            <person name="Terry A."/>
            <person name="Yamada L."/>
            <person name="Wang H.G."/>
            <person name="Awazu S."/>
            <person name="Azumi K."/>
            <person name="Boore J."/>
            <person name="Branno M."/>
            <person name="Chin-Bow S."/>
            <person name="DeSantis R."/>
            <person name="Doyle S."/>
            <person name="Francino P."/>
            <person name="Keys D.N."/>
            <person name="Haga S."/>
            <person name="Hayashi H."/>
            <person name="Hino K."/>
            <person name="Imai K.S."/>
            <person name="Inaba K."/>
            <person name="Kano S."/>
            <person name="Kobayashi K."/>
            <person name="Kobayashi M."/>
            <person name="Lee B.I."/>
            <person name="Makabe K.W."/>
            <person name="Manohar C."/>
            <person name="Matassi G."/>
            <person name="Medina M."/>
            <person name="Mochizuki Y."/>
            <person name="Mount S."/>
            <person name="Morishita T."/>
            <person name="Miura S."/>
            <person name="Nakayama A."/>
            <person name="Nishizaka S."/>
            <person name="Nomoto H."/>
            <person name="Ohta F."/>
            <person name="Oishi K."/>
            <person name="Rigoutsos I."/>
            <person name="Sano M."/>
            <person name="Sasaki A."/>
            <person name="Sasakura Y."/>
            <person name="Shoguchi E."/>
            <person name="Shin-i T."/>
            <person name="Spagnuolo A."/>
            <person name="Stainier D."/>
            <person name="Suzuki M.M."/>
            <person name="Tassy O."/>
            <person name="Takatori N."/>
            <person name="Tokuoka M."/>
            <person name="Yagi K."/>
            <person name="Yoshizaki F."/>
            <person name="Wada S."/>
            <person name="Zhang C."/>
            <person name="Hyatt P.D."/>
            <person name="Larimer F."/>
            <person name="Detter C."/>
            <person name="Doggett N."/>
            <person name="Glavina T."/>
            <person name="Hawkins T."/>
            <person name="Richardson P."/>
            <person name="Lucas S."/>
            <person name="Kohara Y."/>
            <person name="Levine M."/>
            <person name="Satoh N."/>
            <person name="Rokhsar D.S."/>
        </authorList>
    </citation>
    <scope>NUCLEOTIDE SEQUENCE [LARGE SCALE GENOMIC DNA]</scope>
</reference>
<feature type="signal peptide" evidence="2">
    <location>
        <begin position="1"/>
        <end position="19"/>
    </location>
</feature>
<dbReference type="GeneTree" id="ENSGT00390000018266"/>
<organism evidence="3 4">
    <name type="scientific">Ciona intestinalis</name>
    <name type="common">Transparent sea squirt</name>
    <name type="synonym">Ascidia intestinalis</name>
    <dbReference type="NCBI Taxonomy" id="7719"/>
    <lineage>
        <taxon>Eukaryota</taxon>
        <taxon>Metazoa</taxon>
        <taxon>Chordata</taxon>
        <taxon>Tunicata</taxon>
        <taxon>Ascidiacea</taxon>
        <taxon>Phlebobranchia</taxon>
        <taxon>Cionidae</taxon>
        <taxon>Ciona</taxon>
    </lineage>
</organism>
<dbReference type="GO" id="GO:0005794">
    <property type="term" value="C:Golgi apparatus"/>
    <property type="evidence" value="ECO:0000318"/>
    <property type="project" value="GO_Central"/>
</dbReference>
<evidence type="ECO:0000256" key="1">
    <source>
        <dbReference type="SAM" id="Phobius"/>
    </source>
</evidence>
<dbReference type="Proteomes" id="UP000008144">
    <property type="component" value="Chromosome 3"/>
</dbReference>
<feature type="transmembrane region" description="Helical" evidence="1">
    <location>
        <begin position="143"/>
        <end position="165"/>
    </location>
</feature>
<dbReference type="Pfam" id="PF18800">
    <property type="entry name" value="Atthog"/>
    <property type="match status" value="1"/>
</dbReference>
<dbReference type="HOGENOM" id="CLU_111296_0_0_1"/>
<dbReference type="FunCoup" id="H2XLC8">
    <property type="interactions" value="2"/>
</dbReference>
<reference evidence="3" key="3">
    <citation type="submission" date="2025-08" db="UniProtKB">
        <authorList>
            <consortium name="Ensembl"/>
        </authorList>
    </citation>
    <scope>IDENTIFICATION</scope>
</reference>
<dbReference type="OMA" id="FIFKVCP"/>
<keyword evidence="2" id="KW-0732">Signal</keyword>
<evidence type="ECO:0000313" key="3">
    <source>
        <dbReference type="Ensembl" id="ENSCINP00000030460.1"/>
    </source>
</evidence>
<keyword evidence="1" id="KW-0472">Membrane</keyword>
<feature type="transmembrane region" description="Helical" evidence="1">
    <location>
        <begin position="68"/>
        <end position="89"/>
    </location>
</feature>
<dbReference type="STRING" id="7719.ENSCINP00000030460"/>
<name>H2XLC8_CIOIN</name>
<dbReference type="AlphaFoldDB" id="H2XLC8"/>
<reference evidence="3" key="2">
    <citation type="journal article" date="2008" name="Genome Biol.">
        <title>Improved genome assembly and evidence-based global gene model set for the chordate Ciona intestinalis: new insight into intron and operon populations.</title>
        <authorList>
            <person name="Satou Y."/>
            <person name="Mineta K."/>
            <person name="Ogasawara M."/>
            <person name="Sasakura Y."/>
            <person name="Shoguchi E."/>
            <person name="Ueno K."/>
            <person name="Yamada L."/>
            <person name="Matsumoto J."/>
            <person name="Wasserscheid J."/>
            <person name="Dewar K."/>
            <person name="Wiley G.B."/>
            <person name="Macmil S.L."/>
            <person name="Roe B.A."/>
            <person name="Zeller R.W."/>
            <person name="Hastings K.E."/>
            <person name="Lemaire P."/>
            <person name="Lindquist E."/>
            <person name="Endo T."/>
            <person name="Hotta K."/>
            <person name="Inaba K."/>
        </authorList>
    </citation>
    <scope>NUCLEOTIDE SEQUENCE [LARGE SCALE GENOMIC DNA]</scope>
    <source>
        <strain evidence="3">wild type</strain>
    </source>
</reference>
<dbReference type="InParanoid" id="H2XLC8"/>
<keyword evidence="4" id="KW-1185">Reference proteome</keyword>
<keyword evidence="1" id="KW-1133">Transmembrane helix</keyword>
<dbReference type="PANTHER" id="PTHR31186">
    <property type="entry name" value="MODULATOR OF SMOOTHENED PROTEIN"/>
    <property type="match status" value="1"/>
</dbReference>
<dbReference type="GO" id="GO:0045879">
    <property type="term" value="P:negative regulation of smoothened signaling pathway"/>
    <property type="evidence" value="ECO:0000318"/>
    <property type="project" value="GO_Central"/>
</dbReference>
<accession>H2XLC8</accession>
<keyword evidence="1" id="KW-0812">Transmembrane</keyword>
<feature type="transmembrane region" description="Helical" evidence="1">
    <location>
        <begin position="101"/>
        <end position="123"/>
    </location>
</feature>
<dbReference type="PANTHER" id="PTHR31186:SF1">
    <property type="entry name" value="MODULATOR OF SMOOTHENED PROTEIN"/>
    <property type="match status" value="1"/>
</dbReference>
<protein>
    <submittedName>
        <fullName evidence="3">Uncharacterized protein</fullName>
    </submittedName>
</protein>
<dbReference type="InterPro" id="IPR037663">
    <property type="entry name" value="Mosmo"/>
</dbReference>
<dbReference type="EMBL" id="EAAA01001773">
    <property type="status" value="NOT_ANNOTATED_CDS"/>
    <property type="molecule type" value="Genomic_DNA"/>
</dbReference>
<dbReference type="GO" id="GO:0060170">
    <property type="term" value="C:ciliary membrane"/>
    <property type="evidence" value="ECO:0000318"/>
    <property type="project" value="GO_Central"/>
</dbReference>
<evidence type="ECO:0000256" key="2">
    <source>
        <dbReference type="SAM" id="SignalP"/>
    </source>
</evidence>
<feature type="chain" id="PRO_5003577231" evidence="2">
    <location>
        <begin position="20"/>
        <end position="167"/>
    </location>
</feature>